<evidence type="ECO:0000256" key="3">
    <source>
        <dbReference type="ARBA" id="ARBA00023125"/>
    </source>
</evidence>
<dbReference type="InterPro" id="IPR001789">
    <property type="entry name" value="Sig_transdc_resp-reg_receiver"/>
</dbReference>
<evidence type="ECO:0000256" key="2">
    <source>
        <dbReference type="ARBA" id="ARBA00023015"/>
    </source>
</evidence>
<dbReference type="Pfam" id="PF00196">
    <property type="entry name" value="GerE"/>
    <property type="match status" value="1"/>
</dbReference>
<dbReference type="PRINTS" id="PR00038">
    <property type="entry name" value="HTHLUXR"/>
</dbReference>
<feature type="domain" description="Response regulatory" evidence="7">
    <location>
        <begin position="6"/>
        <end position="123"/>
    </location>
</feature>
<reference evidence="8" key="1">
    <citation type="submission" date="2022-08" db="EMBL/GenBank/DDBJ databases">
        <title>Novel Bdellovibrio Species Isolated from Svalbard: Designation Bdellovibrio svalbardensis.</title>
        <authorList>
            <person name="Mitchell R.J."/>
            <person name="Choi S.Y."/>
        </authorList>
    </citation>
    <scope>NUCLEOTIDE SEQUENCE</scope>
    <source>
        <strain evidence="8">PAP01</strain>
    </source>
</reference>
<organism evidence="8 9">
    <name type="scientific">Bdellovibrio svalbardensis</name>
    <dbReference type="NCBI Taxonomy" id="2972972"/>
    <lineage>
        <taxon>Bacteria</taxon>
        <taxon>Pseudomonadati</taxon>
        <taxon>Bdellovibrionota</taxon>
        <taxon>Bdellovibrionia</taxon>
        <taxon>Bdellovibrionales</taxon>
        <taxon>Pseudobdellovibrionaceae</taxon>
        <taxon>Bdellovibrio</taxon>
    </lineage>
</organism>
<dbReference type="RefSeq" id="WP_277579651.1">
    <property type="nucleotide sequence ID" value="NZ_JANRMI010000006.1"/>
</dbReference>
<proteinExistence type="predicted"/>
<dbReference type="SMART" id="SM00421">
    <property type="entry name" value="HTH_LUXR"/>
    <property type="match status" value="1"/>
</dbReference>
<dbReference type="PANTHER" id="PTHR44688">
    <property type="entry name" value="DNA-BINDING TRANSCRIPTIONAL ACTIVATOR DEVR_DOSR"/>
    <property type="match status" value="1"/>
</dbReference>
<dbReference type="Proteomes" id="UP001152321">
    <property type="component" value="Unassembled WGS sequence"/>
</dbReference>
<accession>A0ABT6DMR7</accession>
<feature type="domain" description="HTH luxR-type" evidence="6">
    <location>
        <begin position="139"/>
        <end position="204"/>
    </location>
</feature>
<keyword evidence="1 5" id="KW-0597">Phosphoprotein</keyword>
<dbReference type="Gene3D" id="3.40.50.2300">
    <property type="match status" value="1"/>
</dbReference>
<dbReference type="CDD" id="cd06170">
    <property type="entry name" value="LuxR_C_like"/>
    <property type="match status" value="1"/>
</dbReference>
<evidence type="ECO:0000256" key="1">
    <source>
        <dbReference type="ARBA" id="ARBA00022553"/>
    </source>
</evidence>
<dbReference type="PROSITE" id="PS00622">
    <property type="entry name" value="HTH_LUXR_1"/>
    <property type="match status" value="1"/>
</dbReference>
<keyword evidence="4" id="KW-0804">Transcription</keyword>
<comment type="caution">
    <text evidence="8">The sequence shown here is derived from an EMBL/GenBank/DDBJ whole genome shotgun (WGS) entry which is preliminary data.</text>
</comment>
<dbReference type="InterPro" id="IPR058245">
    <property type="entry name" value="NreC/VraR/RcsB-like_REC"/>
</dbReference>
<evidence type="ECO:0000259" key="7">
    <source>
        <dbReference type="PROSITE" id="PS50110"/>
    </source>
</evidence>
<protein>
    <submittedName>
        <fullName evidence="8">Response regulator transcription factor</fullName>
    </submittedName>
</protein>
<dbReference type="SUPFAM" id="SSF46894">
    <property type="entry name" value="C-terminal effector domain of the bipartite response regulators"/>
    <property type="match status" value="1"/>
</dbReference>
<dbReference type="InterPro" id="IPR016032">
    <property type="entry name" value="Sig_transdc_resp-reg_C-effctor"/>
</dbReference>
<dbReference type="CDD" id="cd17535">
    <property type="entry name" value="REC_NarL-like"/>
    <property type="match status" value="1"/>
</dbReference>
<keyword evidence="3" id="KW-0238">DNA-binding</keyword>
<dbReference type="SMART" id="SM00448">
    <property type="entry name" value="REC"/>
    <property type="match status" value="1"/>
</dbReference>
<name>A0ABT6DMR7_9BACT</name>
<dbReference type="SUPFAM" id="SSF52172">
    <property type="entry name" value="CheY-like"/>
    <property type="match status" value="1"/>
</dbReference>
<dbReference type="EMBL" id="JANRMI010000006">
    <property type="protein sequence ID" value="MDG0818175.1"/>
    <property type="molecule type" value="Genomic_DNA"/>
</dbReference>
<feature type="modified residue" description="4-aspartylphosphate" evidence="5">
    <location>
        <position position="58"/>
    </location>
</feature>
<dbReference type="PANTHER" id="PTHR44688:SF16">
    <property type="entry name" value="DNA-BINDING TRANSCRIPTIONAL ACTIVATOR DEVR_DOSR"/>
    <property type="match status" value="1"/>
</dbReference>
<keyword evidence="2" id="KW-0805">Transcription regulation</keyword>
<evidence type="ECO:0000313" key="9">
    <source>
        <dbReference type="Proteomes" id="UP001152321"/>
    </source>
</evidence>
<dbReference type="PROSITE" id="PS50043">
    <property type="entry name" value="HTH_LUXR_2"/>
    <property type="match status" value="1"/>
</dbReference>
<keyword evidence="9" id="KW-1185">Reference proteome</keyword>
<evidence type="ECO:0000259" key="6">
    <source>
        <dbReference type="PROSITE" id="PS50043"/>
    </source>
</evidence>
<evidence type="ECO:0000256" key="5">
    <source>
        <dbReference type="PROSITE-ProRule" id="PRU00169"/>
    </source>
</evidence>
<dbReference type="InterPro" id="IPR011006">
    <property type="entry name" value="CheY-like_superfamily"/>
</dbReference>
<dbReference type="Pfam" id="PF00072">
    <property type="entry name" value="Response_reg"/>
    <property type="match status" value="1"/>
</dbReference>
<dbReference type="InterPro" id="IPR000792">
    <property type="entry name" value="Tscrpt_reg_LuxR_C"/>
</dbReference>
<evidence type="ECO:0000313" key="8">
    <source>
        <dbReference type="EMBL" id="MDG0818175.1"/>
    </source>
</evidence>
<evidence type="ECO:0000256" key="4">
    <source>
        <dbReference type="ARBA" id="ARBA00023163"/>
    </source>
</evidence>
<dbReference type="PROSITE" id="PS50110">
    <property type="entry name" value="RESPONSE_REGULATORY"/>
    <property type="match status" value="1"/>
</dbReference>
<gene>
    <name evidence="8" type="ORF">NWE73_17465</name>
</gene>
<sequence length="206" mass="22515">MKKIVNCFIIDDHPLMRQALKAALLEHFPKIHIAGESGAADEALSKLRGLTIDLVVLDHKLQGKTGLELLPAIKQTHPQAEFLIITQVEEVTILRKYQELGAGAILSKLNANDELLAAMMALQAGTSYLSPSIQALIEQPLAESVLTSRELEVVKWVALGKTNKEVASLLDCSAETIKTHKANILRKLNISSSVEISVWAMKHGLI</sequence>